<keyword evidence="2" id="KW-1185">Reference proteome</keyword>
<dbReference type="RefSeq" id="YP_009189595.1">
    <property type="nucleotide sequence ID" value="NC_028676.1"/>
</dbReference>
<protein>
    <submittedName>
        <fullName evidence="1">Uncharacterized protein</fullName>
    </submittedName>
</protein>
<reference evidence="1 2" key="1">
    <citation type="journal article" date="2015" name="J. Virol.">
        <title>Sinorhizobium meliloti Phage ?M9 Defines a New Group of T4 Superfamily Phages with Unusual Genomic Features but a Common T=16 Capsid.</title>
        <authorList>
            <person name="Johnson M.C."/>
            <person name="Tatum K.B."/>
            <person name="Lynn J.S."/>
            <person name="Brewer T.E."/>
            <person name="Lu S."/>
            <person name="Washburn B.K."/>
            <person name="Stroupe M.E."/>
            <person name="Jones K.M."/>
        </authorList>
    </citation>
    <scope>NUCLEOTIDE SEQUENCE [LARGE SCALE GENOMIC DNA]</scope>
</reference>
<proteinExistence type="predicted"/>
<dbReference type="Proteomes" id="UP000033804">
    <property type="component" value="Segment"/>
</dbReference>
<dbReference type="KEGG" id="vg:26517893"/>
<gene>
    <name evidence="1" type="ORF">Sm_phiM9_214</name>
</gene>
<organism evidence="1 2">
    <name type="scientific">Sinorhizobium phage phiM9</name>
    <dbReference type="NCBI Taxonomy" id="1636182"/>
    <lineage>
        <taxon>Viruses</taxon>
        <taxon>Duplodnaviria</taxon>
        <taxon>Heunggongvirae</taxon>
        <taxon>Uroviricota</taxon>
        <taxon>Caudoviricetes</taxon>
        <taxon>Pootjesviridae</taxon>
        <taxon>Emnonavirus</taxon>
        <taxon>Emnonavirus phiM9</taxon>
    </lineage>
</organism>
<accession>A0A0F6TH77</accession>
<evidence type="ECO:0000313" key="1">
    <source>
        <dbReference type="EMBL" id="AKE44841.1"/>
    </source>
</evidence>
<name>A0A0F6TH77_9CAUD</name>
<dbReference type="EMBL" id="KP881232">
    <property type="protein sequence ID" value="AKE44841.1"/>
    <property type="molecule type" value="Genomic_DNA"/>
</dbReference>
<dbReference type="GeneID" id="26517893"/>
<reference evidence="2" key="2">
    <citation type="submission" date="2015-03" db="EMBL/GenBank/DDBJ databases">
        <title>The genome and structure of Sinorhizobium meliloti phage phiM9.</title>
        <authorList>
            <person name="Johnson M.C."/>
            <person name="Tatum K.B."/>
            <person name="Lynn J.S."/>
            <person name="Brewer T.E."/>
            <person name="Washburn B.K."/>
            <person name="Stroupe M.E."/>
            <person name="Jones K.M."/>
        </authorList>
    </citation>
    <scope>NUCLEOTIDE SEQUENCE [LARGE SCALE GENOMIC DNA]</scope>
</reference>
<sequence>MTLDLRSHLDRFVTFADLSSAVHDYVIADEDLRHEVVVVLIGLVVHRIDLSFECETFTDDTDVVGLQIDLSLFSSLHLTDSEESTFFSNARSNRCKSVHHCVDRWVLQLVREPEEVGVRKISDLRILVLPERNDASFDIFDLLGSVSGKLTTTMTNFFSLRTDVVHDAAFISDAFTETICICDRLGLGSLEIIREVSHVGVTIERIAFCPAMDAESEKNVLPTSSDVDVEEGLRMFLGHFEVSVVCLLRGS</sequence>
<evidence type="ECO:0000313" key="2">
    <source>
        <dbReference type="Proteomes" id="UP000033804"/>
    </source>
</evidence>